<organism evidence="1 2">
    <name type="scientific">Listeria aquatica FSL S10-1188</name>
    <dbReference type="NCBI Taxonomy" id="1265818"/>
    <lineage>
        <taxon>Bacteria</taxon>
        <taxon>Bacillati</taxon>
        <taxon>Bacillota</taxon>
        <taxon>Bacilli</taxon>
        <taxon>Bacillales</taxon>
        <taxon>Listeriaceae</taxon>
        <taxon>Listeria</taxon>
    </lineage>
</organism>
<gene>
    <name evidence="1" type="ORF">MAQA_13516</name>
</gene>
<keyword evidence="2" id="KW-1185">Reference proteome</keyword>
<reference evidence="1 2" key="1">
    <citation type="journal article" date="2014" name="Int. J. Syst. Evol. Microbiol.">
        <title>Listeria floridensis sp. nov., Listeria aquatica sp. nov., Listeria cornellensis sp. nov., Listeria riparia sp. nov. and Listeria grandensis sp. nov., from agricultural and natural environments.</title>
        <authorList>
            <person name="den Bakker H.C."/>
            <person name="Warchocki S."/>
            <person name="Wright E.M."/>
            <person name="Allred A.F."/>
            <person name="Ahlstrom C."/>
            <person name="Manuel C.S."/>
            <person name="Stasiewicz M.J."/>
            <person name="Burrell A."/>
            <person name="Roof S."/>
            <person name="Strawn L."/>
            <person name="Fortes E.D."/>
            <person name="Nightingale K.K."/>
            <person name="Kephart D."/>
            <person name="Wiedmann M."/>
        </authorList>
    </citation>
    <scope>NUCLEOTIDE SEQUENCE [LARGE SCALE GENOMIC DNA]</scope>
    <source>
        <strain evidence="1 2">FSL S10-1188</strain>
    </source>
</reference>
<dbReference type="Proteomes" id="UP000019246">
    <property type="component" value="Unassembled WGS sequence"/>
</dbReference>
<dbReference type="PATRIC" id="fig|1265818.5.peg.2725"/>
<dbReference type="RefSeq" id="WP_036073988.1">
    <property type="nucleotide sequence ID" value="NZ_AOCG01000013.1"/>
</dbReference>
<dbReference type="EMBL" id="AOCG01000013">
    <property type="protein sequence ID" value="EUJ17496.1"/>
    <property type="molecule type" value="Genomic_DNA"/>
</dbReference>
<comment type="caution">
    <text evidence="1">The sequence shown here is derived from an EMBL/GenBank/DDBJ whole genome shotgun (WGS) entry which is preliminary data.</text>
</comment>
<protein>
    <submittedName>
        <fullName evidence="1">Uncharacterized protein</fullName>
    </submittedName>
</protein>
<proteinExistence type="predicted"/>
<sequence length="76" mass="8751">MQKKEPKTSYSFAFYIYKKGQAEAVAKSKYTPFDTNQVKLSEGGEYRVKVFVKHNETNKITTKISQPIQKTQVSDI</sequence>
<dbReference type="AlphaFoldDB" id="W7B426"/>
<evidence type="ECO:0000313" key="1">
    <source>
        <dbReference type="EMBL" id="EUJ17496.1"/>
    </source>
</evidence>
<accession>W7B426</accession>
<evidence type="ECO:0000313" key="2">
    <source>
        <dbReference type="Proteomes" id="UP000019246"/>
    </source>
</evidence>
<dbReference type="STRING" id="1265818.MAQA_13516"/>
<name>W7B426_9LIST</name>